<dbReference type="GO" id="GO:0004386">
    <property type="term" value="F:helicase activity"/>
    <property type="evidence" value="ECO:0007669"/>
    <property type="project" value="UniProtKB-KW"/>
</dbReference>
<dbReference type="InterPro" id="IPR011545">
    <property type="entry name" value="DEAD/DEAH_box_helicase_dom"/>
</dbReference>
<dbReference type="PANTHER" id="PTHR18934">
    <property type="entry name" value="ATP-DEPENDENT RNA HELICASE"/>
    <property type="match status" value="1"/>
</dbReference>
<evidence type="ECO:0000256" key="2">
    <source>
        <dbReference type="ARBA" id="ARBA00022806"/>
    </source>
</evidence>
<dbReference type="GO" id="GO:0005524">
    <property type="term" value="F:ATP binding"/>
    <property type="evidence" value="ECO:0007669"/>
    <property type="project" value="InterPro"/>
</dbReference>
<organism evidence="4 5">
    <name type="scientific">Acrobeloides nanus</name>
    <dbReference type="NCBI Taxonomy" id="290746"/>
    <lineage>
        <taxon>Eukaryota</taxon>
        <taxon>Metazoa</taxon>
        <taxon>Ecdysozoa</taxon>
        <taxon>Nematoda</taxon>
        <taxon>Chromadorea</taxon>
        <taxon>Rhabditida</taxon>
        <taxon>Tylenchina</taxon>
        <taxon>Cephalobomorpha</taxon>
        <taxon>Cephaloboidea</taxon>
        <taxon>Cephalobidae</taxon>
        <taxon>Acrobeloides</taxon>
    </lineage>
</organism>
<keyword evidence="2" id="KW-0347">Helicase</keyword>
<dbReference type="Proteomes" id="UP000887540">
    <property type="component" value="Unplaced"/>
</dbReference>
<keyword evidence="4" id="KW-1185">Reference proteome</keyword>
<accession>A0A914C1V8</accession>
<reference evidence="5" key="1">
    <citation type="submission" date="2022-11" db="UniProtKB">
        <authorList>
            <consortium name="WormBaseParasite"/>
        </authorList>
    </citation>
    <scope>IDENTIFICATION</scope>
</reference>
<dbReference type="WBParaSite" id="ACRNAN_Path_1542.g6016.t1">
    <property type="protein sequence ID" value="ACRNAN_Path_1542.g6016.t1"/>
    <property type="gene ID" value="ACRNAN_Path_1542.g6016"/>
</dbReference>
<evidence type="ECO:0000313" key="4">
    <source>
        <dbReference type="Proteomes" id="UP000887540"/>
    </source>
</evidence>
<dbReference type="FunFam" id="3.40.50.300:FF:001922">
    <property type="entry name" value="DEAH (Asp-Glu-Ala-His) box polypeptide 29"/>
    <property type="match status" value="1"/>
</dbReference>
<dbReference type="SMART" id="SM00487">
    <property type="entry name" value="DEXDc"/>
    <property type="match status" value="1"/>
</dbReference>
<dbReference type="PANTHER" id="PTHR18934:SF221">
    <property type="entry name" value="ATP-DEPENDENT RNA HELICASE DHX34-RELATED"/>
    <property type="match status" value="1"/>
</dbReference>
<protein>
    <submittedName>
        <fullName evidence="5">Helicase ATP-binding domain-containing protein</fullName>
    </submittedName>
</protein>
<dbReference type="Pfam" id="PF00270">
    <property type="entry name" value="DEAD"/>
    <property type="match status" value="1"/>
</dbReference>
<keyword evidence="2" id="KW-0067">ATP-binding</keyword>
<evidence type="ECO:0000313" key="5">
    <source>
        <dbReference type="WBParaSite" id="ACRNAN_Path_1542.g6016.t1"/>
    </source>
</evidence>
<dbReference type="PROSITE" id="PS51192">
    <property type="entry name" value="HELICASE_ATP_BIND_1"/>
    <property type="match status" value="1"/>
</dbReference>
<dbReference type="InterPro" id="IPR027417">
    <property type="entry name" value="P-loop_NTPase"/>
</dbReference>
<evidence type="ECO:0000259" key="3">
    <source>
        <dbReference type="PROSITE" id="PS51192"/>
    </source>
</evidence>
<proteinExistence type="predicted"/>
<keyword evidence="2" id="KW-0547">Nucleotide-binding</keyword>
<sequence length="235" mass="27439">MILPQYLLNDGYKKIACTQPRRIACMALSRRVSYEILNEFGSEIAYQTRFEKTKTSRTRMLFLTDGLLLRQMAAENNLSQYDVIILDEIHERHISGDLLVALLRDLTQRRGDIKLILMSATINLELFTSYFEDAPVIQVPGRLYPIELQYMPVKEWDVDPTKKSVKIDHEPFLKILQMIDKKYPEKERGDVLVFLNGISEITTVAEALKEYAEFSKKWIILILHRFFDAHNRILA</sequence>
<feature type="domain" description="Helicase ATP-binding" evidence="3">
    <location>
        <begin position="1"/>
        <end position="140"/>
    </location>
</feature>
<dbReference type="Gene3D" id="3.40.50.300">
    <property type="entry name" value="P-loop containing nucleotide triphosphate hydrolases"/>
    <property type="match status" value="2"/>
</dbReference>
<dbReference type="InterPro" id="IPR014001">
    <property type="entry name" value="Helicase_ATP-bd"/>
</dbReference>
<evidence type="ECO:0000256" key="1">
    <source>
        <dbReference type="ARBA" id="ARBA00022801"/>
    </source>
</evidence>
<dbReference type="AlphaFoldDB" id="A0A914C1V8"/>
<dbReference type="GO" id="GO:0016787">
    <property type="term" value="F:hydrolase activity"/>
    <property type="evidence" value="ECO:0007669"/>
    <property type="project" value="UniProtKB-KW"/>
</dbReference>
<keyword evidence="1" id="KW-0378">Hydrolase</keyword>
<dbReference type="GO" id="GO:0003723">
    <property type="term" value="F:RNA binding"/>
    <property type="evidence" value="ECO:0007669"/>
    <property type="project" value="TreeGrafter"/>
</dbReference>
<name>A0A914C1V8_9BILA</name>
<dbReference type="SUPFAM" id="SSF52540">
    <property type="entry name" value="P-loop containing nucleoside triphosphate hydrolases"/>
    <property type="match status" value="1"/>
</dbReference>